<name>A0ACC3N9I7_9PEZI</name>
<organism evidence="1 2">
    <name type="scientific">Vermiconidia calcicola</name>
    <dbReference type="NCBI Taxonomy" id="1690605"/>
    <lineage>
        <taxon>Eukaryota</taxon>
        <taxon>Fungi</taxon>
        <taxon>Dikarya</taxon>
        <taxon>Ascomycota</taxon>
        <taxon>Pezizomycotina</taxon>
        <taxon>Dothideomycetes</taxon>
        <taxon>Dothideomycetidae</taxon>
        <taxon>Mycosphaerellales</taxon>
        <taxon>Extremaceae</taxon>
        <taxon>Vermiconidia</taxon>
    </lineage>
</organism>
<sequence>MAETGKSRTGTAAASVPGSSSTSAHLENGNGKGSRASNHHELDIEDYFKGPRDLYHHSKWPYFLRLHGSILPKMIIPLTFVGAWASAITLIHKLVHPIGIESLLLTVTGFVVGLALSFRSSTAYERYTEGRKYWSQLGLTSRNLARIIWINTRERHEESAELGKADLLSKLAALNLINAFAVSLKHRLRFEPSTDYPDLAPLLCNVRTLAGEADQSALQQRKASAMKAAGVYLGLTFAESNPRKVIKKSKENLGNTPLEVLSYLAAYIENIMVNETLKISVHQVQAGNAMVSLTDVLTGVERVVNTPLPVAYSISIAQITLAYVVALPFQLVEGLGWVTIPGTIVAGYIILGLAQIGYELENPFGQDVNDLPLDEYCQELANDIDALTSQPPPLNNAEWMRDGGAKVMWPLSNLEYRAWEEKSVDEIRSSLKAKAASRDVKIQRAGTFYAQQSQKSQASICFRCN</sequence>
<gene>
    <name evidence="1" type="ORF">LTR37_009334</name>
</gene>
<evidence type="ECO:0000313" key="1">
    <source>
        <dbReference type="EMBL" id="KAK3712022.1"/>
    </source>
</evidence>
<comment type="caution">
    <text evidence="1">The sequence shown here is derived from an EMBL/GenBank/DDBJ whole genome shotgun (WGS) entry which is preliminary data.</text>
</comment>
<dbReference type="Proteomes" id="UP001281147">
    <property type="component" value="Unassembled WGS sequence"/>
</dbReference>
<accession>A0ACC3N9I7</accession>
<protein>
    <submittedName>
        <fullName evidence="1">Uncharacterized protein</fullName>
    </submittedName>
</protein>
<dbReference type="EMBL" id="JAUTXU010000072">
    <property type="protein sequence ID" value="KAK3712022.1"/>
    <property type="molecule type" value="Genomic_DNA"/>
</dbReference>
<keyword evidence="2" id="KW-1185">Reference proteome</keyword>
<proteinExistence type="predicted"/>
<evidence type="ECO:0000313" key="2">
    <source>
        <dbReference type="Proteomes" id="UP001281147"/>
    </source>
</evidence>
<reference evidence="1" key="1">
    <citation type="submission" date="2023-07" db="EMBL/GenBank/DDBJ databases">
        <title>Black Yeasts Isolated from many extreme environments.</title>
        <authorList>
            <person name="Coleine C."/>
            <person name="Stajich J.E."/>
            <person name="Selbmann L."/>
        </authorList>
    </citation>
    <scope>NUCLEOTIDE SEQUENCE</scope>
    <source>
        <strain evidence="1">CCFEE 5714</strain>
    </source>
</reference>